<keyword evidence="3" id="KW-1185">Reference proteome</keyword>
<feature type="region of interest" description="Disordered" evidence="1">
    <location>
        <begin position="165"/>
        <end position="188"/>
    </location>
</feature>
<proteinExistence type="predicted"/>
<dbReference type="AlphaFoldDB" id="A0A1B8B964"/>
<evidence type="ECO:0000313" key="3">
    <source>
        <dbReference type="Proteomes" id="UP000091967"/>
    </source>
</evidence>
<accession>A0A1B8B964</accession>
<dbReference type="OrthoDB" id="10607600at2759"/>
<evidence type="ECO:0008006" key="4">
    <source>
        <dbReference type="Google" id="ProtNLM"/>
    </source>
</evidence>
<name>A0A1B8B964_FUSPO</name>
<sequence length="188" mass="21321">MHLYPPSGRGGAMYRKLVQAYPQRERSLDAIYANVLDYKSAARLARNANRDKALHQYASDSISNHPECHSYLQESVNRIKNGDTLSEDQYASFKQQIKTYPAVIREELKPELVIFDEAATMDEASLFILIANTCPTHYIKCDGPHLDRIRRPARLSVRSFTFPTAKSSDALRKSQEEKPSDDELLASS</sequence>
<feature type="compositionally biased region" description="Basic and acidic residues" evidence="1">
    <location>
        <begin position="169"/>
        <end position="178"/>
    </location>
</feature>
<comment type="caution">
    <text evidence="2">The sequence shown here is derived from an EMBL/GenBank/DDBJ whole genome shotgun (WGS) entry which is preliminary data.</text>
</comment>
<feature type="compositionally biased region" description="Acidic residues" evidence="1">
    <location>
        <begin position="179"/>
        <end position="188"/>
    </location>
</feature>
<gene>
    <name evidence="2" type="ORF">FPOA_03212</name>
</gene>
<organism evidence="2 3">
    <name type="scientific">Fusarium poae</name>
    <dbReference type="NCBI Taxonomy" id="36050"/>
    <lineage>
        <taxon>Eukaryota</taxon>
        <taxon>Fungi</taxon>
        <taxon>Dikarya</taxon>
        <taxon>Ascomycota</taxon>
        <taxon>Pezizomycotina</taxon>
        <taxon>Sordariomycetes</taxon>
        <taxon>Hypocreomycetidae</taxon>
        <taxon>Hypocreales</taxon>
        <taxon>Nectriaceae</taxon>
        <taxon>Fusarium</taxon>
    </lineage>
</organism>
<dbReference type="EMBL" id="LYXU01000001">
    <property type="protein sequence ID" value="OBS29275.1"/>
    <property type="molecule type" value="Genomic_DNA"/>
</dbReference>
<evidence type="ECO:0000313" key="2">
    <source>
        <dbReference type="EMBL" id="OBS29275.1"/>
    </source>
</evidence>
<dbReference type="Proteomes" id="UP000091967">
    <property type="component" value="Unassembled WGS sequence"/>
</dbReference>
<protein>
    <recommendedName>
        <fullName evidence="4">DNA2/NAM7 helicase helicase domain-containing protein</fullName>
    </recommendedName>
</protein>
<evidence type="ECO:0000256" key="1">
    <source>
        <dbReference type="SAM" id="MobiDB-lite"/>
    </source>
</evidence>
<reference evidence="2 3" key="1">
    <citation type="submission" date="2016-06" db="EMBL/GenBank/DDBJ databases">
        <title>Living apart together: crosstalk between the core and supernumerary genomes in a fungal plant pathogen.</title>
        <authorList>
            <person name="Vanheule A."/>
            <person name="Audenaert K."/>
            <person name="Warris S."/>
            <person name="Van De Geest H."/>
            <person name="Schijlen E."/>
            <person name="Hofte M."/>
            <person name="De Saeger S."/>
            <person name="Haesaert G."/>
            <person name="Waalwijk C."/>
            <person name="Van Der Lee T."/>
        </authorList>
    </citation>
    <scope>NUCLEOTIDE SEQUENCE [LARGE SCALE GENOMIC DNA]</scope>
    <source>
        <strain evidence="2 3">2516</strain>
    </source>
</reference>